<sequence length="469" mass="45774">MSTYEASETNPITSPSAVEQSTQQQTQDNSILSNEAVPLSNTDSANIDVPASTTVYTTETPAVVESSDHHLVSESVPITHTRIPDYDERTKPAPAIGNYDLASILRSGATVSQDTAYLAPRESYGANLTRELERETAVPESTSDVPKAVYASEDTAQTSYADDSASKYNSTANEASASSRFDSVPEQPWSVRGPPPAADSSWKSSVAGATGAGASSTGGSGIDASNTRTSDVDASSTGVSGVGASNATTSGLTDSKTDAATTSVTGRGATGNVTSDYSAAKSSSDEPQSVSDWAKSTSTEPKNDLTSSTGARGSDATGVAGATGATGATGAAGTGSDVASGATGAGSSATSGVTGSGKNAVSGVTSGAKDSTTSGVSGVTGGAKDATSGVTGGAKDSVSGAAATGQNATSGVTGGAKNATSGATSGVTGGAKNAVSSGKQGATSAAEKPKKVGMIKKIKKALNMGSSAK</sequence>
<protein>
    <submittedName>
        <fullName evidence="2">Uncharacterized protein</fullName>
    </submittedName>
</protein>
<feature type="compositionally biased region" description="Polar residues" evidence="1">
    <location>
        <begin position="246"/>
        <end position="311"/>
    </location>
</feature>
<evidence type="ECO:0000313" key="3">
    <source>
        <dbReference type="Proteomes" id="UP001214628"/>
    </source>
</evidence>
<feature type="compositionally biased region" description="Low complexity" evidence="1">
    <location>
        <begin position="232"/>
        <end position="245"/>
    </location>
</feature>
<feature type="region of interest" description="Disordered" evidence="1">
    <location>
        <begin position="128"/>
        <end position="451"/>
    </location>
</feature>
<evidence type="ECO:0000313" key="2">
    <source>
        <dbReference type="EMBL" id="WFD41510.1"/>
    </source>
</evidence>
<name>A0AAF0F621_9BASI</name>
<organism evidence="2 3">
    <name type="scientific">Malassezia psittaci</name>
    <dbReference type="NCBI Taxonomy" id="1821823"/>
    <lineage>
        <taxon>Eukaryota</taxon>
        <taxon>Fungi</taxon>
        <taxon>Dikarya</taxon>
        <taxon>Basidiomycota</taxon>
        <taxon>Ustilaginomycotina</taxon>
        <taxon>Malasseziomycetes</taxon>
        <taxon>Malasseziales</taxon>
        <taxon>Malasseziaceae</taxon>
        <taxon>Malassezia</taxon>
    </lineage>
</organism>
<feature type="compositionally biased region" description="Polar residues" evidence="1">
    <location>
        <begin position="154"/>
        <end position="181"/>
    </location>
</feature>
<feature type="compositionally biased region" description="Low complexity" evidence="1">
    <location>
        <begin position="313"/>
        <end position="357"/>
    </location>
</feature>
<feature type="region of interest" description="Disordered" evidence="1">
    <location>
        <begin position="1"/>
        <end position="46"/>
    </location>
</feature>
<keyword evidence="3" id="KW-1185">Reference proteome</keyword>
<feature type="compositionally biased region" description="Polar residues" evidence="1">
    <location>
        <begin position="434"/>
        <end position="443"/>
    </location>
</feature>
<reference evidence="2" key="1">
    <citation type="submission" date="2023-02" db="EMBL/GenBank/DDBJ databases">
        <title>Mating type loci evolution in Malassezia.</title>
        <authorList>
            <person name="Coelho M.A."/>
        </authorList>
    </citation>
    <scope>NUCLEOTIDE SEQUENCE</scope>
    <source>
        <strain evidence="2">CBS 14136</strain>
    </source>
</reference>
<dbReference type="Proteomes" id="UP001214628">
    <property type="component" value="Chromosome 1"/>
</dbReference>
<accession>A0AAF0F621</accession>
<feature type="compositionally biased region" description="Low complexity" evidence="1">
    <location>
        <begin position="204"/>
        <end position="215"/>
    </location>
</feature>
<dbReference type="AlphaFoldDB" id="A0AAF0F621"/>
<gene>
    <name evidence="2" type="ORF">MPSI1_000140</name>
</gene>
<dbReference type="EMBL" id="CP118375">
    <property type="protein sequence ID" value="WFD41510.1"/>
    <property type="molecule type" value="Genomic_DNA"/>
</dbReference>
<evidence type="ECO:0000256" key="1">
    <source>
        <dbReference type="SAM" id="MobiDB-lite"/>
    </source>
</evidence>
<proteinExistence type="predicted"/>